<dbReference type="InterPro" id="IPR049561">
    <property type="entry name" value="NSUN5_7_fdxn-like"/>
</dbReference>
<reference evidence="7" key="1">
    <citation type="submission" date="2021-05" db="EMBL/GenBank/DDBJ databases">
        <title>The genome of the haptophyte Pavlova lutheri (Diacronema luteri, Pavlovales) - a model for lipid biosynthesis in eukaryotic algae.</title>
        <authorList>
            <person name="Hulatt C.J."/>
            <person name="Posewitz M.C."/>
        </authorList>
    </citation>
    <scope>NUCLEOTIDE SEQUENCE</scope>
    <source>
        <strain evidence="7">NIVA-4/92</strain>
    </source>
</reference>
<dbReference type="InterPro" id="IPR001678">
    <property type="entry name" value="MeTrfase_RsmB-F_NOP2_dom"/>
</dbReference>
<comment type="caution">
    <text evidence="7">The sequence shown here is derived from an EMBL/GenBank/DDBJ whole genome shotgun (WGS) entry which is preliminary data.</text>
</comment>
<proteinExistence type="inferred from homology"/>
<feature type="binding site" evidence="5">
    <location>
        <position position="279"/>
    </location>
    <ligand>
        <name>S-adenosyl-L-methionine</name>
        <dbReference type="ChEBI" id="CHEBI:59789"/>
    </ligand>
</feature>
<feature type="domain" description="SAM-dependent MTase RsmB/NOP-type" evidence="6">
    <location>
        <begin position="137"/>
        <end position="432"/>
    </location>
</feature>
<dbReference type="SUPFAM" id="SSF53335">
    <property type="entry name" value="S-adenosyl-L-methionine-dependent methyltransferases"/>
    <property type="match status" value="1"/>
</dbReference>
<keyword evidence="2 5" id="KW-0808">Transferase</keyword>
<dbReference type="Gene3D" id="3.40.50.150">
    <property type="entry name" value="Vaccinia Virus protein VP39"/>
    <property type="match status" value="1"/>
</dbReference>
<gene>
    <name evidence="7" type="ORF">KFE25_008647</name>
</gene>
<dbReference type="GO" id="GO:0070475">
    <property type="term" value="P:rRNA base methylation"/>
    <property type="evidence" value="ECO:0007669"/>
    <property type="project" value="TreeGrafter"/>
</dbReference>
<dbReference type="CDD" id="cd02440">
    <property type="entry name" value="AdoMet_MTases"/>
    <property type="match status" value="1"/>
</dbReference>
<evidence type="ECO:0000259" key="6">
    <source>
        <dbReference type="PROSITE" id="PS51686"/>
    </source>
</evidence>
<name>A0A8J6CGL5_DIALT</name>
<evidence type="ECO:0000256" key="4">
    <source>
        <dbReference type="ARBA" id="ARBA00022884"/>
    </source>
</evidence>
<sequence>MEPYNCAAGILARVVQRRGSARNLCLDARVQQKRVVFKLVHETLRNLKAIDRALRDADVHAQLGGGAAAAASGSASAPNAELARAAARLFAYELLLGQGLHRRPGRSAPEVRSALALVLKRRQQLKAAFAALGPAARSRTPPPKLPRYVRVNTLKATVEQVEAALARVHPSVCRDPHVPALLRLPPGTDVHAHELVASGRAILQDKASCMPVLALRARPGWRCVDACAAPGNKTTQLAAAVGARGRIVAFERDARRAELLSRRVGEAGAHAIVEVRHADFLSARPADHRRVRALLVDPTCSGSGIVGRLGAPDEGESADTNGGDASAPAERIAALAAMQQRVLCHALSFPRATVVVYSTCSVHAAENEGVVAAALGAVAPLGWRLGVALPAWPRRGLPNAGVELSDELCARCVRCLPEDGCGGFFVARFERPAALRAAFTTARRSRLALATRGPLRLQRVLARATATTRWSA</sequence>
<dbReference type="Pfam" id="PF01189">
    <property type="entry name" value="Methyltr_RsmB-F"/>
    <property type="match status" value="1"/>
</dbReference>
<accession>A0A8J6CGL5</accession>
<evidence type="ECO:0000256" key="3">
    <source>
        <dbReference type="ARBA" id="ARBA00022691"/>
    </source>
</evidence>
<feature type="active site" description="Nucleophile" evidence="5">
    <location>
        <position position="360"/>
    </location>
</feature>
<feature type="binding site" evidence="5">
    <location>
        <begin position="227"/>
        <end position="233"/>
    </location>
    <ligand>
        <name>S-adenosyl-L-methionine</name>
        <dbReference type="ChEBI" id="CHEBI:59789"/>
    </ligand>
</feature>
<dbReference type="GO" id="GO:0005730">
    <property type="term" value="C:nucleolus"/>
    <property type="evidence" value="ECO:0007669"/>
    <property type="project" value="TreeGrafter"/>
</dbReference>
<dbReference type="EMBL" id="JAGTXO010000001">
    <property type="protein sequence ID" value="KAG8470226.1"/>
    <property type="molecule type" value="Genomic_DNA"/>
</dbReference>
<dbReference type="GO" id="GO:0003723">
    <property type="term" value="F:RNA binding"/>
    <property type="evidence" value="ECO:0007669"/>
    <property type="project" value="UniProtKB-UniRule"/>
</dbReference>
<keyword evidence="8" id="KW-1185">Reference proteome</keyword>
<keyword evidence="4 5" id="KW-0694">RNA-binding</keyword>
<dbReference type="GO" id="GO:0008173">
    <property type="term" value="F:RNA methyltransferase activity"/>
    <property type="evidence" value="ECO:0007669"/>
    <property type="project" value="InterPro"/>
</dbReference>
<dbReference type="Gene3D" id="3.30.70.1170">
    <property type="entry name" value="Sun protein, domain 3"/>
    <property type="match status" value="1"/>
</dbReference>
<evidence type="ECO:0000256" key="5">
    <source>
        <dbReference type="PROSITE-ProRule" id="PRU01023"/>
    </source>
</evidence>
<protein>
    <recommendedName>
        <fullName evidence="6">SAM-dependent MTase RsmB/NOP-type domain-containing protein</fullName>
    </recommendedName>
</protein>
<keyword evidence="3 5" id="KW-0949">S-adenosyl-L-methionine</keyword>
<feature type="binding site" evidence="5">
    <location>
        <position position="251"/>
    </location>
    <ligand>
        <name>S-adenosyl-L-methionine</name>
        <dbReference type="ChEBI" id="CHEBI:59789"/>
    </ligand>
</feature>
<dbReference type="OMA" id="SFKSRIY"/>
<dbReference type="InterPro" id="IPR029063">
    <property type="entry name" value="SAM-dependent_MTases_sf"/>
</dbReference>
<feature type="binding site" evidence="5">
    <location>
        <position position="297"/>
    </location>
    <ligand>
        <name>S-adenosyl-L-methionine</name>
        <dbReference type="ChEBI" id="CHEBI:59789"/>
    </ligand>
</feature>
<evidence type="ECO:0000313" key="8">
    <source>
        <dbReference type="Proteomes" id="UP000751190"/>
    </source>
</evidence>
<organism evidence="7 8">
    <name type="scientific">Diacronema lutheri</name>
    <name type="common">Unicellular marine alga</name>
    <name type="synonym">Monochrysis lutheri</name>
    <dbReference type="NCBI Taxonomy" id="2081491"/>
    <lineage>
        <taxon>Eukaryota</taxon>
        <taxon>Haptista</taxon>
        <taxon>Haptophyta</taxon>
        <taxon>Pavlovophyceae</taxon>
        <taxon>Pavlovales</taxon>
        <taxon>Pavlovaceae</taxon>
        <taxon>Diacronema</taxon>
    </lineage>
</organism>
<dbReference type="Proteomes" id="UP000751190">
    <property type="component" value="Unassembled WGS sequence"/>
</dbReference>
<dbReference type="Pfam" id="PF21148">
    <property type="entry name" value="NSUN5_fdxn-like"/>
    <property type="match status" value="1"/>
</dbReference>
<evidence type="ECO:0000256" key="1">
    <source>
        <dbReference type="ARBA" id="ARBA00022603"/>
    </source>
</evidence>
<comment type="similarity">
    <text evidence="5">Belongs to the class I-like SAM-binding methyltransferase superfamily. RsmB/NOP family.</text>
</comment>
<keyword evidence="1 5" id="KW-0489">Methyltransferase</keyword>
<dbReference type="PRINTS" id="PR02008">
    <property type="entry name" value="RCMTFAMILY"/>
</dbReference>
<dbReference type="PANTHER" id="PTHR22807">
    <property type="entry name" value="NOP2 YEAST -RELATED NOL1/NOP2/FMU SUN DOMAIN-CONTAINING"/>
    <property type="match status" value="1"/>
</dbReference>
<dbReference type="InterPro" id="IPR023267">
    <property type="entry name" value="RCMT"/>
</dbReference>
<dbReference type="OrthoDB" id="435282at2759"/>
<dbReference type="InterPro" id="IPR049560">
    <property type="entry name" value="MeTrfase_RsmB-F_NOP2_cat"/>
</dbReference>
<evidence type="ECO:0000256" key="2">
    <source>
        <dbReference type="ARBA" id="ARBA00022679"/>
    </source>
</evidence>
<dbReference type="AlphaFoldDB" id="A0A8J6CGL5"/>
<dbReference type="PROSITE" id="PS51686">
    <property type="entry name" value="SAM_MT_RSMB_NOP"/>
    <property type="match status" value="1"/>
</dbReference>
<dbReference type="PANTHER" id="PTHR22807:SF4">
    <property type="entry name" value="28S RRNA (CYTOSINE-C(5))-METHYLTRANSFERASE"/>
    <property type="match status" value="1"/>
</dbReference>
<evidence type="ECO:0000313" key="7">
    <source>
        <dbReference type="EMBL" id="KAG8470226.1"/>
    </source>
</evidence>